<dbReference type="eggNOG" id="KOG3525">
    <property type="taxonomic scope" value="Eukaryota"/>
</dbReference>
<dbReference type="OrthoDB" id="287441at2759"/>
<feature type="domain" description="EGF-like" evidence="4">
    <location>
        <begin position="841"/>
        <end position="872"/>
    </location>
</feature>
<dbReference type="InParanoid" id="A0E8Q7"/>
<feature type="domain" description="EGF-like" evidence="4">
    <location>
        <begin position="651"/>
        <end position="691"/>
    </location>
</feature>
<feature type="domain" description="EGF-like" evidence="4">
    <location>
        <begin position="926"/>
        <end position="957"/>
    </location>
</feature>
<dbReference type="Gene3D" id="2.10.220.10">
    <property type="entry name" value="Hormone Receptor, Insulin-like Growth Factor Receptor 1, Chain A, domain 2"/>
    <property type="match status" value="7"/>
</dbReference>
<dbReference type="InterPro" id="IPR009030">
    <property type="entry name" value="Growth_fac_rcpt_cys_sf"/>
</dbReference>
<dbReference type="GeneID" id="5044856"/>
<feature type="domain" description="EGF-like" evidence="4">
    <location>
        <begin position="1170"/>
        <end position="1211"/>
    </location>
</feature>
<evidence type="ECO:0000313" key="6">
    <source>
        <dbReference type="Proteomes" id="UP000000600"/>
    </source>
</evidence>
<dbReference type="SMART" id="SM00181">
    <property type="entry name" value="EGF"/>
    <property type="match status" value="15"/>
</dbReference>
<evidence type="ECO:0000256" key="2">
    <source>
        <dbReference type="SAM" id="Phobius"/>
    </source>
</evidence>
<feature type="domain" description="EGF-like" evidence="4">
    <location>
        <begin position="1219"/>
        <end position="1255"/>
    </location>
</feature>
<feature type="chain" id="PRO_5002624748" description="EGF-like domain-containing protein" evidence="3">
    <location>
        <begin position="22"/>
        <end position="2708"/>
    </location>
</feature>
<evidence type="ECO:0000256" key="3">
    <source>
        <dbReference type="SAM" id="SignalP"/>
    </source>
</evidence>
<keyword evidence="3" id="KW-0732">Signal</keyword>
<feature type="region of interest" description="Disordered" evidence="1">
    <location>
        <begin position="2483"/>
        <end position="2512"/>
    </location>
</feature>
<feature type="domain" description="EGF-like" evidence="4">
    <location>
        <begin position="975"/>
        <end position="1007"/>
    </location>
</feature>
<dbReference type="PANTHER" id="PTHR15332">
    <property type="entry name" value="PROPROTEIN CONVERTASE SUBTILISIN_KEXIN TYPE 5-LIKE"/>
    <property type="match status" value="1"/>
</dbReference>
<name>A0E8Q7_PARTE</name>
<dbReference type="OMA" id="CIACPTY"/>
<feature type="region of interest" description="Disordered" evidence="1">
    <location>
        <begin position="2366"/>
        <end position="2388"/>
    </location>
</feature>
<feature type="signal peptide" evidence="3">
    <location>
        <begin position="1"/>
        <end position="21"/>
    </location>
</feature>
<feature type="transmembrane region" description="Helical" evidence="2">
    <location>
        <begin position="2615"/>
        <end position="2635"/>
    </location>
</feature>
<dbReference type="InterPro" id="IPR000742">
    <property type="entry name" value="EGF"/>
</dbReference>
<keyword evidence="2" id="KW-0472">Membrane</keyword>
<dbReference type="STRING" id="5888.A0E8Q7"/>
<accession>A0E8Q7</accession>
<dbReference type="CDD" id="cd00064">
    <property type="entry name" value="FU"/>
    <property type="match status" value="6"/>
</dbReference>
<feature type="domain" description="EGF-like" evidence="4">
    <location>
        <begin position="508"/>
        <end position="547"/>
    </location>
</feature>
<feature type="domain" description="EGF-like" evidence="4">
    <location>
        <begin position="606"/>
        <end position="643"/>
    </location>
</feature>
<feature type="domain" description="EGF-like" evidence="4">
    <location>
        <begin position="1133"/>
        <end position="1169"/>
    </location>
</feature>
<dbReference type="KEGG" id="ptm:GSPATT00024403001"/>
<dbReference type="Proteomes" id="UP000000600">
    <property type="component" value="Unassembled WGS sequence"/>
</dbReference>
<dbReference type="PANTHER" id="PTHR15332:SF175">
    <property type="entry name" value="PROPROTEIN CONVERTASE SUBTILISIN_KEXIN TYPE 5-LIKE"/>
    <property type="match status" value="1"/>
</dbReference>
<feature type="transmembrane region" description="Helical" evidence="2">
    <location>
        <begin position="2309"/>
        <end position="2329"/>
    </location>
</feature>
<dbReference type="HOGENOM" id="CLU_227346_0_0_1"/>
<dbReference type="InterPro" id="IPR006212">
    <property type="entry name" value="Furin_repeat"/>
</dbReference>
<keyword evidence="2" id="KW-1133">Transmembrane helix</keyword>
<dbReference type="SUPFAM" id="SSF57184">
    <property type="entry name" value="Growth factor receptor domain"/>
    <property type="match status" value="7"/>
</dbReference>
<feature type="transmembrane region" description="Helical" evidence="2">
    <location>
        <begin position="2578"/>
        <end position="2595"/>
    </location>
</feature>
<dbReference type="EMBL" id="CT868664">
    <property type="protein sequence ID" value="CAK91674.1"/>
    <property type="molecule type" value="Genomic_DNA"/>
</dbReference>
<feature type="domain" description="EGF-like" evidence="4">
    <location>
        <begin position="1087"/>
        <end position="1125"/>
    </location>
</feature>
<organism evidence="5 6">
    <name type="scientific">Paramecium tetraurelia</name>
    <dbReference type="NCBI Taxonomy" id="5888"/>
    <lineage>
        <taxon>Eukaryota</taxon>
        <taxon>Sar</taxon>
        <taxon>Alveolata</taxon>
        <taxon>Ciliophora</taxon>
        <taxon>Intramacronucleata</taxon>
        <taxon>Oligohymenophorea</taxon>
        <taxon>Peniculida</taxon>
        <taxon>Parameciidae</taxon>
        <taxon>Paramecium</taxon>
    </lineage>
</organism>
<gene>
    <name evidence="5" type="ORF">GSPATT00024403001</name>
</gene>
<evidence type="ECO:0000259" key="4">
    <source>
        <dbReference type="SMART" id="SM00181"/>
    </source>
</evidence>
<feature type="transmembrane region" description="Helical" evidence="2">
    <location>
        <begin position="2647"/>
        <end position="2671"/>
    </location>
</feature>
<dbReference type="SMART" id="SM00261">
    <property type="entry name" value="FU"/>
    <property type="match status" value="16"/>
</dbReference>
<dbReference type="RefSeq" id="XP_001459071.1">
    <property type="nucleotide sequence ID" value="XM_001459034.2"/>
</dbReference>
<reference evidence="5 6" key="1">
    <citation type="journal article" date="2006" name="Nature">
        <title>Global trends of whole-genome duplications revealed by the ciliate Paramecium tetraurelia.</title>
        <authorList>
            <consortium name="Genoscope"/>
            <person name="Aury J.-M."/>
            <person name="Jaillon O."/>
            <person name="Duret L."/>
            <person name="Noel B."/>
            <person name="Jubin C."/>
            <person name="Porcel B.M."/>
            <person name="Segurens B."/>
            <person name="Daubin V."/>
            <person name="Anthouard V."/>
            <person name="Aiach N."/>
            <person name="Arnaiz O."/>
            <person name="Billaut A."/>
            <person name="Beisson J."/>
            <person name="Blanc I."/>
            <person name="Bouhouche K."/>
            <person name="Camara F."/>
            <person name="Duharcourt S."/>
            <person name="Guigo R."/>
            <person name="Gogendeau D."/>
            <person name="Katinka M."/>
            <person name="Keller A.-M."/>
            <person name="Kissmehl R."/>
            <person name="Klotz C."/>
            <person name="Koll F."/>
            <person name="Le Moue A."/>
            <person name="Lepere C."/>
            <person name="Malinsky S."/>
            <person name="Nowacki M."/>
            <person name="Nowak J.K."/>
            <person name="Plattner H."/>
            <person name="Poulain J."/>
            <person name="Ruiz F."/>
            <person name="Serrano V."/>
            <person name="Zagulski M."/>
            <person name="Dessen P."/>
            <person name="Betermier M."/>
            <person name="Weissenbach J."/>
            <person name="Scarpelli C."/>
            <person name="Schachter V."/>
            <person name="Sperling L."/>
            <person name="Meyer E."/>
            <person name="Cohen J."/>
            <person name="Wincker P."/>
        </authorList>
    </citation>
    <scope>NUCLEOTIDE SEQUENCE [LARGE SCALE GENOMIC DNA]</scope>
    <source>
        <strain evidence="5 6">Stock d4-2</strain>
    </source>
</reference>
<feature type="domain" description="EGF-like" evidence="4">
    <location>
        <begin position="458"/>
        <end position="500"/>
    </location>
</feature>
<feature type="domain" description="EGF-like" evidence="4">
    <location>
        <begin position="1025"/>
        <end position="1054"/>
    </location>
</feature>
<feature type="domain" description="EGF-like" evidence="4">
    <location>
        <begin position="692"/>
        <end position="728"/>
    </location>
</feature>
<protein>
    <recommendedName>
        <fullName evidence="4">EGF-like domain-containing protein</fullName>
    </recommendedName>
</protein>
<keyword evidence="6" id="KW-1185">Reference proteome</keyword>
<feature type="transmembrane region" description="Helical" evidence="2">
    <location>
        <begin position="2553"/>
        <end position="2572"/>
    </location>
</feature>
<evidence type="ECO:0000256" key="1">
    <source>
        <dbReference type="SAM" id="MobiDB-lite"/>
    </source>
</evidence>
<evidence type="ECO:0000313" key="5">
    <source>
        <dbReference type="EMBL" id="CAK91674.1"/>
    </source>
</evidence>
<keyword evidence="2" id="KW-0812">Transmembrane</keyword>
<proteinExistence type="predicted"/>
<sequence>MIKVIIFIVLFYEQVLLPCKCKYLVLTDLTNESTVSLWSDETLSLPLSFCTNELSENYIGIDTNINQIYWKRTFSLPKTSRLYVYFEASLSGNWNNDELQIYANDQKVYSQKYTLTDSNRDCHQRFLYEIQGYFVINMRFDSLKFELKVSNTNLGIYIKNLVLLQQQQRGRNEILPFIDYIPACNPNFYFSQYYCKCSDNLVYQSNLCLAACSQNYLYDSTEKQCLAKDYCTSCVGTQTSLTCDAGYYKYSGTDISDQNCVKRCPNGYYQDETTKTCTDMKSYLQTNQNGGEQISHYYFFTTLAEFMHFYAYNDFIATVVSIPEKTKERGYFYYSNRFYVGSFDSFQSQKVLITKNIQNSQHKLRFRAVAHFIDFNPTKFDVTINGVKQTAATLQVNTINILQSSNSDYIAYLDYTWVRTEQYPLTQDNILFEIEQPSQGGKYIGVFFLDDIHLYQFQCQTGCNSCYNYAYCTPCLNPANKNPADCTCLTGYVMQNSQCIACPTYCTTCVSAGVCVDCVASTKRINSPNCDQCPVNYYLDAGMTNCQPCQTGCYSCTVGSACIQCAPGYFRNQANQCITQCPDGQFNDSSNVNDPKCSICNNNCLKCQTLATTCTACKGLATLVSGQCYLCSEGQYLSGTNCVNCISGCQTCSSVTCTTCQDSFYYKSSTNECISVCDPGFFGNITTKTCDQCNSNCLTCVADTNKDCLTCPAGKVLNIQNVISGECQTNCLTGFYKVDDGCSKCWKGCQACMDSTQACLTCASKFYRLKTDGWCYETCPNGYYNNQIGYLCSPCNSLCKTCYGFSELTCLSCNAPLAYFQNQCLVECYDGYGSISNICQPCAANCKKCFGTQPNECLECMTGFYTLNNQCYVKCPKSFVGIRPQYVCKCIYDNCITCTSSQYFLDNTCYNICPIGYFGYNGLCIKCDVTCGTCFGEGVDECSSCNTGLILYQNTCITDCLGKLYQDVLANECKPCHIECEACTGPNNNECTACPNEKLLTIINTCSDTCTDGSYSVLSEKRCYPCHATCKTCFGPADENCLSCTNLYQANQCVNTCTPGFTINATGTACDSDFPLVIGSCSYQCKTCELAPRFCKQCAGNRSPNPPNCDCEAGYFDDGSSSNCPKCANKCLTCKGLADLCVKCKGDRLLPTCTCPDYFYDDGESVNCVKCQDNCKTCDANGCTSCLGDRINNPSCVCPDGYFDSYQMYCSQCAKKCVTCTGSAELCDVCSGIRVSKPICGCPEGFFENSDQECQQCDSTCKDCNQYGCLSCFGNRIGPINGECKCDQKGISRFSVGSVYCTDCSLGVPYFGLNEEFNGFNIDFGGSIIYLDQGTTNLCEAFFETDTLSKLGTEPVCNSDFSIIFGQNPTIKVGDSIKLKLSFILTGCSYQFLQILHMPLSIPSTIDLETHKPSIKFNDLSTSNICSDLTIRFEELYYNGRQKFKIISWNQYIPSTIDHQIQTLLSANTLNHSDTLTFPPKLFQSNTRYKFGVTVESFAKLQNINYFQFEANQQSKINFYPISNNDQFHRYDQISIQSQISYSNCIEKVYPKQTLFYEIKLKNTKAQLLNGTLTENLEDGFVLDIPLDFNQYYFNFSNPYILIFNTKLTRPDYTVSTSQHFEIYIVPSNPVLTIAGGNRMIGYTDDLFLNTTITDQDLTQLEASRVIYECNWSCQDIVNGSACQDQQNQTILFDKSCNQYLPPRTFAPYQVFNFEVAIVKEEIIHSTKISIQLIEIDLPALTVLGVNALETHNYYDEFIYQLVYPGINPDVLMYAGAVIYDQVVQATFQFYYLEFKFKVQDYFTNFQDSLGNGLKLRLSIYDPRFIMPSLSTQMLTMNIPPQNCGLEMKYNEGFVEFIEALDVSVVNCTDADAPLLYSVWIFPNESIYQSDLVQSKFYNYMLLEPFQKTNSFKLYLPYFNEKQSLLVFKIQDSFGGVINITQTFDIKQYLQIDETTFTNYEKQIETLDQQLIGYNLITERLKIVNGSQEYKEQLFYKLITFDQNQTFLSNQTESLYRSISKLLSQNVTLLKSNESMLLNQLNYRINLAYAQLTIFYSLQRQNKLNSTQNIEKTTYISQYYTFSDILSSCLNYRVSQNLTSTDIQNQLQEMQSQLQAISVANEPLYKVQSNSVNLNFGYLTTKMAGEVTGSKSITKSRLLEEEASESNTDLNTSTNFFKFSMTRFIDNPFYADKNFPKNSSGYQAIDPKLIADAKSNISKANSQMKYKFPTPKKLENNTQIKCITEVESGEWNADVCSTTEADGEATCQCESLNPTSVMESLNFIADKAAQVFSLDTLLAFGSFPFYKTVVFYFYLLITGVYIAVVYWGVKVDNAMFTRIHAEQELAEQKLKEEQLKLENIEQDLENKGENKEITENKQESHSFRQLEEVKEHDTPQVEVLPTLEKNIFKNPKSFDRVILENKISIVNSPQELLINQTPESKLDINLVINHGMPNGQGSDLLLLRQTSLKIDNGLHTLDNIKNEEAQEKQEKQEQDKKKETEGNEEQKQKPKGLKDLMIKNSISRIKAYIEYLKFFHQILQIIYKSDQKKPRGLRASIVYTSILGSLAVLFVFNQPNNLSFTVGLALITAPVNKVYQIILEKTLSHKKKVVRSFGAILMIVSAGLISYVMLAGLVMMDSVETANQWSFIFVGTFTLDNLFYCPISLIFQYFVHMEFIKLPIFQKLLDKILDQKAKEFLYGLIDNIGGEE</sequence>
<feature type="domain" description="EGF-like" evidence="4">
    <location>
        <begin position="889"/>
        <end position="925"/>
    </location>
</feature>
<feature type="domain" description="EGF-like" evidence="4">
    <location>
        <begin position="548"/>
        <end position="578"/>
    </location>
</feature>